<feature type="compositionally biased region" description="Basic residues" evidence="1">
    <location>
        <begin position="1"/>
        <end position="11"/>
    </location>
</feature>
<feature type="region of interest" description="Disordered" evidence="1">
    <location>
        <begin position="1"/>
        <end position="52"/>
    </location>
</feature>
<evidence type="ECO:0000256" key="1">
    <source>
        <dbReference type="SAM" id="MobiDB-lite"/>
    </source>
</evidence>
<evidence type="ECO:0000313" key="3">
    <source>
        <dbReference type="EMBL" id="CAL1712220.1"/>
    </source>
</evidence>
<feature type="domain" description="DUF6699" evidence="2">
    <location>
        <begin position="299"/>
        <end position="414"/>
    </location>
</feature>
<feature type="compositionally biased region" description="Pro residues" evidence="1">
    <location>
        <begin position="27"/>
        <end position="36"/>
    </location>
</feature>
<protein>
    <recommendedName>
        <fullName evidence="2">DUF6699 domain-containing protein</fullName>
    </recommendedName>
</protein>
<feature type="compositionally biased region" description="Polar residues" evidence="1">
    <location>
        <begin position="145"/>
        <end position="155"/>
    </location>
</feature>
<proteinExistence type="predicted"/>
<sequence>MLKRFKRHRDKRPNVPIDMALNAAPVPTSPVPPTPKTPYLGSRPLPSSPAGTYQYNVFPSGSSVTSNSVSSAAAVSEVQAPRPRYRRTISVTPSSRIATPLTAGIPISAPSSREAARTTRALASSGDPAYLPFNPVSSREAAPRSGTTHPETSSGDPADLPFNSIAFREAPPRSGTTHPVASSRDPAYLPFNPVPSREVMSRSGTMQPITSSGDPAYQAPPRSSTAHSTISRTNRAPSEAVPRGTNCPVSVSPPHSSERPMPKSILKLPKTHPMPCKTPLHRLLLPYNPASHGAEQRLIYWDVGTDADFVRDCTRWPPTAFSRKQLEARKASVLGDQLTHMTITCERLPFLEIYVDNPHGITCKDVFEAIYKTLNVKLTEEQRVHWERLQRRRSVKRVDLLGDVKIFMGLQRHTDDSNPNWQLKLGRSDENWIHR</sequence>
<dbReference type="EMBL" id="OZ037950">
    <property type="protein sequence ID" value="CAL1712220.1"/>
    <property type="molecule type" value="Genomic_DNA"/>
</dbReference>
<dbReference type="Proteomes" id="UP001497453">
    <property type="component" value="Chromosome 7"/>
</dbReference>
<feature type="region of interest" description="Disordered" evidence="1">
    <location>
        <begin position="102"/>
        <end position="261"/>
    </location>
</feature>
<reference evidence="4" key="1">
    <citation type="submission" date="2024-04" db="EMBL/GenBank/DDBJ databases">
        <authorList>
            <person name="Shaw F."/>
            <person name="Minotto A."/>
        </authorList>
    </citation>
    <scope>NUCLEOTIDE SEQUENCE [LARGE SCALE GENOMIC DNA]</scope>
</reference>
<dbReference type="InterPro" id="IPR046522">
    <property type="entry name" value="DUF6699"/>
</dbReference>
<accession>A0ABP1DWP1</accession>
<evidence type="ECO:0000259" key="2">
    <source>
        <dbReference type="Pfam" id="PF20415"/>
    </source>
</evidence>
<gene>
    <name evidence="3" type="ORF">GFSPODELE1_LOCUS8729</name>
</gene>
<evidence type="ECO:0000313" key="4">
    <source>
        <dbReference type="Proteomes" id="UP001497453"/>
    </source>
</evidence>
<keyword evidence="4" id="KW-1185">Reference proteome</keyword>
<feature type="compositionally biased region" description="Polar residues" evidence="1">
    <location>
        <begin position="221"/>
        <end position="236"/>
    </location>
</feature>
<dbReference type="Pfam" id="PF20415">
    <property type="entry name" value="DUF6699"/>
    <property type="match status" value="1"/>
</dbReference>
<name>A0ABP1DWP1_9APHY</name>
<feature type="compositionally biased region" description="Polar residues" evidence="1">
    <location>
        <begin position="202"/>
        <end position="213"/>
    </location>
</feature>
<organism evidence="3 4">
    <name type="scientific">Somion occarium</name>
    <dbReference type="NCBI Taxonomy" id="3059160"/>
    <lineage>
        <taxon>Eukaryota</taxon>
        <taxon>Fungi</taxon>
        <taxon>Dikarya</taxon>
        <taxon>Basidiomycota</taxon>
        <taxon>Agaricomycotina</taxon>
        <taxon>Agaricomycetes</taxon>
        <taxon>Polyporales</taxon>
        <taxon>Cerrenaceae</taxon>
        <taxon>Somion</taxon>
    </lineage>
</organism>